<dbReference type="Pfam" id="PF01479">
    <property type="entry name" value="S4"/>
    <property type="match status" value="1"/>
</dbReference>
<dbReference type="GO" id="GO:0006437">
    <property type="term" value="P:tyrosyl-tRNA aminoacylation"/>
    <property type="evidence" value="ECO:0007669"/>
    <property type="project" value="UniProtKB-UniRule"/>
</dbReference>
<dbReference type="PRINTS" id="PR01040">
    <property type="entry name" value="TRNASYNTHTYR"/>
</dbReference>
<dbReference type="InterPro" id="IPR014729">
    <property type="entry name" value="Rossmann-like_a/b/a_fold"/>
</dbReference>
<dbReference type="InterPro" id="IPR002307">
    <property type="entry name" value="Tyr-tRNA-ligase"/>
</dbReference>
<dbReference type="Gene3D" id="3.10.290.10">
    <property type="entry name" value="RNA-binding S4 domain"/>
    <property type="match status" value="1"/>
</dbReference>
<dbReference type="PROSITE" id="PS50889">
    <property type="entry name" value="S4"/>
    <property type="match status" value="1"/>
</dbReference>
<comment type="similarity">
    <text evidence="10">Belongs to the class-I aminoacyl-tRNA synthetase family.</text>
</comment>
<dbReference type="InterPro" id="IPR036986">
    <property type="entry name" value="S4_RNA-bd_sf"/>
</dbReference>
<dbReference type="AlphaFoldDB" id="A0A1G2PK95"/>
<dbReference type="SUPFAM" id="SSF55174">
    <property type="entry name" value="Alpha-L RNA-binding motif"/>
    <property type="match status" value="1"/>
</dbReference>
<evidence type="ECO:0000256" key="4">
    <source>
        <dbReference type="ARBA" id="ARBA00022840"/>
    </source>
</evidence>
<evidence type="ECO:0000256" key="8">
    <source>
        <dbReference type="NCBIfam" id="TIGR00234"/>
    </source>
</evidence>
<dbReference type="CDD" id="cd00165">
    <property type="entry name" value="S4"/>
    <property type="match status" value="1"/>
</dbReference>
<evidence type="ECO:0000256" key="10">
    <source>
        <dbReference type="RuleBase" id="RU363036"/>
    </source>
</evidence>
<dbReference type="PANTHER" id="PTHR11766:SF1">
    <property type="entry name" value="TYROSINE--TRNA LIGASE"/>
    <property type="match status" value="1"/>
</dbReference>
<comment type="caution">
    <text evidence="12">The sequence shown here is derived from an EMBL/GenBank/DDBJ whole genome shotgun (WGS) entry which is preliminary data.</text>
</comment>
<keyword evidence="3 10" id="KW-0547">Nucleotide-binding</keyword>
<protein>
    <recommendedName>
        <fullName evidence="1 8">Tyrosine--tRNA ligase</fullName>
        <ecNumber evidence="1 8">6.1.1.1</ecNumber>
    </recommendedName>
</protein>
<dbReference type="EMBL" id="MHSS01000004">
    <property type="protein sequence ID" value="OHA48727.1"/>
    <property type="molecule type" value="Genomic_DNA"/>
</dbReference>
<gene>
    <name evidence="12" type="ORF">A2806_01215</name>
</gene>
<feature type="domain" description="RNA-binding S4" evidence="11">
    <location>
        <begin position="333"/>
        <end position="391"/>
    </location>
</feature>
<keyword evidence="2 10" id="KW-0436">Ligase</keyword>
<evidence type="ECO:0000256" key="7">
    <source>
        <dbReference type="ARBA" id="ARBA00048248"/>
    </source>
</evidence>
<name>A0A1G2PK95_9BACT</name>
<comment type="catalytic activity">
    <reaction evidence="7">
        <text>tRNA(Tyr) + L-tyrosine + ATP = L-tyrosyl-tRNA(Tyr) + AMP + diphosphate + H(+)</text>
        <dbReference type="Rhea" id="RHEA:10220"/>
        <dbReference type="Rhea" id="RHEA-COMP:9706"/>
        <dbReference type="Rhea" id="RHEA-COMP:9707"/>
        <dbReference type="ChEBI" id="CHEBI:15378"/>
        <dbReference type="ChEBI" id="CHEBI:30616"/>
        <dbReference type="ChEBI" id="CHEBI:33019"/>
        <dbReference type="ChEBI" id="CHEBI:58315"/>
        <dbReference type="ChEBI" id="CHEBI:78442"/>
        <dbReference type="ChEBI" id="CHEBI:78536"/>
        <dbReference type="ChEBI" id="CHEBI:456215"/>
        <dbReference type="EC" id="6.1.1.1"/>
    </reaction>
</comment>
<dbReference type="SMART" id="SM00363">
    <property type="entry name" value="S4"/>
    <property type="match status" value="1"/>
</dbReference>
<keyword evidence="6 10" id="KW-0030">Aminoacyl-tRNA synthetase</keyword>
<evidence type="ECO:0000313" key="12">
    <source>
        <dbReference type="EMBL" id="OHA48727.1"/>
    </source>
</evidence>
<dbReference type="GO" id="GO:0003723">
    <property type="term" value="F:RNA binding"/>
    <property type="evidence" value="ECO:0007669"/>
    <property type="project" value="UniProtKB-KW"/>
</dbReference>
<dbReference type="Proteomes" id="UP000177629">
    <property type="component" value="Unassembled WGS sequence"/>
</dbReference>
<dbReference type="SUPFAM" id="SSF52374">
    <property type="entry name" value="Nucleotidylyl transferase"/>
    <property type="match status" value="1"/>
</dbReference>
<accession>A0A1G2PK95</accession>
<proteinExistence type="inferred from homology"/>
<dbReference type="NCBIfam" id="TIGR00234">
    <property type="entry name" value="tyrS"/>
    <property type="match status" value="1"/>
</dbReference>
<evidence type="ECO:0000313" key="13">
    <source>
        <dbReference type="Proteomes" id="UP000177629"/>
    </source>
</evidence>
<dbReference type="GO" id="GO:0005524">
    <property type="term" value="F:ATP binding"/>
    <property type="evidence" value="ECO:0007669"/>
    <property type="project" value="UniProtKB-KW"/>
</dbReference>
<reference evidence="12 13" key="1">
    <citation type="journal article" date="2016" name="Nat. Commun.">
        <title>Thousands of microbial genomes shed light on interconnected biogeochemical processes in an aquifer system.</title>
        <authorList>
            <person name="Anantharaman K."/>
            <person name="Brown C.T."/>
            <person name="Hug L.A."/>
            <person name="Sharon I."/>
            <person name="Castelle C.J."/>
            <person name="Probst A.J."/>
            <person name="Thomas B.C."/>
            <person name="Singh A."/>
            <person name="Wilkins M.J."/>
            <person name="Karaoz U."/>
            <person name="Brodie E.L."/>
            <person name="Williams K.H."/>
            <person name="Hubbard S.S."/>
            <person name="Banfield J.F."/>
        </authorList>
    </citation>
    <scope>NUCLEOTIDE SEQUENCE [LARGE SCALE GENOMIC DNA]</scope>
</reference>
<dbReference type="InterPro" id="IPR002305">
    <property type="entry name" value="aa-tRNA-synth_Ic"/>
</dbReference>
<organism evidence="12 13">
    <name type="scientific">Candidatus Terrybacteria bacterium RIFCSPHIGHO2_01_FULL_48_17</name>
    <dbReference type="NCBI Taxonomy" id="1802362"/>
    <lineage>
        <taxon>Bacteria</taxon>
        <taxon>Candidatus Terryibacteriota</taxon>
    </lineage>
</organism>
<dbReference type="EC" id="6.1.1.1" evidence="1 8"/>
<sequence length="394" mass="43874">MRPFPHGELASFLSRGVDDIVSRDEVNQILKSTKPVIVKYGIDPTTAQLHLGYWVIFRRLKKLQALGHTVVVVLGTFTGRFGDPTGKTKARTLREKREVEGVARSLSIMVKKILAPSRTKITQNARWLDAMSLDTFFHLLSHFTVGQMRERDLFQKREHAGKEVYLYEFLYPILQAYDSVAINADLTIVGSDQLFNELQARKLQHSLGRKAQGIITLKLLPGTDGKEKMSQSLGNAINVFDSAEEQFGALMSIPDAAVPIYAELLSDFELAPLVRASAKGGIAARDAKMRVAETVVAEIHGTHDAARAKERFVGRFRKHEVTSHPSAKMGAHTIVDVLVEIKMASSKNEARRLLKQRGVKINGNIITDERHAVSHQDVIAVGKRRTVKVIRKTG</sequence>
<dbReference type="PANTHER" id="PTHR11766">
    <property type="entry name" value="TYROSYL-TRNA SYNTHETASE"/>
    <property type="match status" value="1"/>
</dbReference>
<dbReference type="Gene3D" id="3.40.50.620">
    <property type="entry name" value="HUPs"/>
    <property type="match status" value="1"/>
</dbReference>
<dbReference type="GO" id="GO:0004831">
    <property type="term" value="F:tyrosine-tRNA ligase activity"/>
    <property type="evidence" value="ECO:0007669"/>
    <property type="project" value="UniProtKB-UniRule"/>
</dbReference>
<keyword evidence="5 10" id="KW-0648">Protein biosynthesis</keyword>
<evidence type="ECO:0000256" key="1">
    <source>
        <dbReference type="ARBA" id="ARBA00013160"/>
    </source>
</evidence>
<keyword evidence="4 10" id="KW-0067">ATP-binding</keyword>
<dbReference type="InterPro" id="IPR002942">
    <property type="entry name" value="S4_RNA-bd"/>
</dbReference>
<evidence type="ECO:0000256" key="9">
    <source>
        <dbReference type="PROSITE-ProRule" id="PRU00182"/>
    </source>
</evidence>
<dbReference type="STRING" id="1802362.A2806_01215"/>
<dbReference type="Pfam" id="PF00579">
    <property type="entry name" value="tRNA-synt_1b"/>
    <property type="match status" value="1"/>
</dbReference>
<dbReference type="InterPro" id="IPR024088">
    <property type="entry name" value="Tyr-tRNA-ligase_bac-type"/>
</dbReference>
<evidence type="ECO:0000256" key="3">
    <source>
        <dbReference type="ARBA" id="ARBA00022741"/>
    </source>
</evidence>
<evidence type="ECO:0000256" key="2">
    <source>
        <dbReference type="ARBA" id="ARBA00022598"/>
    </source>
</evidence>
<evidence type="ECO:0000256" key="6">
    <source>
        <dbReference type="ARBA" id="ARBA00023146"/>
    </source>
</evidence>
<dbReference type="Gene3D" id="1.10.240.10">
    <property type="entry name" value="Tyrosyl-Transfer RNA Synthetase"/>
    <property type="match status" value="1"/>
</dbReference>
<keyword evidence="9" id="KW-0694">RNA-binding</keyword>
<evidence type="ECO:0000256" key="5">
    <source>
        <dbReference type="ARBA" id="ARBA00022917"/>
    </source>
</evidence>
<dbReference type="GO" id="GO:0005829">
    <property type="term" value="C:cytosol"/>
    <property type="evidence" value="ECO:0007669"/>
    <property type="project" value="TreeGrafter"/>
</dbReference>
<evidence type="ECO:0000259" key="11">
    <source>
        <dbReference type="SMART" id="SM00363"/>
    </source>
</evidence>